<proteinExistence type="predicted"/>
<sequence>MYAGMAGIRAMEIDLAYTTTKKDRGWGDSSVDATELAECNAFGEEYL</sequence>
<organism evidence="1 2">
    <name type="scientific">Candidatus Methylacidiphilum fumarolicum</name>
    <dbReference type="NCBI Taxonomy" id="591154"/>
    <lineage>
        <taxon>Bacteria</taxon>
        <taxon>Pseudomonadati</taxon>
        <taxon>Verrucomicrobiota</taxon>
        <taxon>Methylacidiphilae</taxon>
        <taxon>Methylacidiphilales</taxon>
        <taxon>Methylacidiphilaceae</taxon>
        <taxon>Methylacidiphilum (ex Ratnadevi et al. 2023)</taxon>
    </lineage>
</organism>
<evidence type="ECO:0000313" key="2">
    <source>
        <dbReference type="Proteomes" id="UP001161497"/>
    </source>
</evidence>
<dbReference type="Proteomes" id="UP001161497">
    <property type="component" value="Chromosome"/>
</dbReference>
<keyword evidence="2" id="KW-1185">Reference proteome</keyword>
<name>A0ABM9IAL5_9BACT</name>
<evidence type="ECO:0000313" key="1">
    <source>
        <dbReference type="EMBL" id="CAI9084688.1"/>
    </source>
</evidence>
<protein>
    <submittedName>
        <fullName evidence="1">Uncharacterized protein</fullName>
    </submittedName>
</protein>
<accession>A0ABM9IAL5</accession>
<gene>
    <name evidence="1" type="ORF">MFUM_0291</name>
</gene>
<dbReference type="EMBL" id="OX458932">
    <property type="protein sequence ID" value="CAI9084688.1"/>
    <property type="molecule type" value="Genomic_DNA"/>
</dbReference>
<reference evidence="1" key="1">
    <citation type="submission" date="2023-03" db="EMBL/GenBank/DDBJ databases">
        <authorList>
            <person name="Cremers G."/>
            <person name="Picone N."/>
        </authorList>
    </citation>
    <scope>NUCLEOTIDE SEQUENCE</scope>
    <source>
        <strain evidence="1">Sample_alias</strain>
    </source>
</reference>